<evidence type="ECO:0000256" key="2">
    <source>
        <dbReference type="PIRNR" id="PIRNR007949"/>
    </source>
</evidence>
<dbReference type="InterPro" id="IPR016534">
    <property type="entry name" value="VPS16"/>
</dbReference>
<gene>
    <name evidence="5" type="primary">MPUL0G00630</name>
    <name evidence="5" type="ORF">METSCH_G00630</name>
</gene>
<dbReference type="Proteomes" id="UP000292447">
    <property type="component" value="Chromosome VII"/>
</dbReference>
<evidence type="ECO:0000259" key="4">
    <source>
        <dbReference type="Pfam" id="PF04841"/>
    </source>
</evidence>
<dbReference type="GO" id="GO:0030897">
    <property type="term" value="C:HOPS complex"/>
    <property type="evidence" value="ECO:0007669"/>
    <property type="project" value="TreeGrafter"/>
</dbReference>
<dbReference type="GO" id="GO:0006886">
    <property type="term" value="P:intracellular protein transport"/>
    <property type="evidence" value="ECO:0007669"/>
    <property type="project" value="InterPro"/>
</dbReference>
<dbReference type="Pfam" id="PF04841">
    <property type="entry name" value="Vps16_N"/>
    <property type="match status" value="2"/>
</dbReference>
<dbReference type="GO" id="GO:0003779">
    <property type="term" value="F:actin binding"/>
    <property type="evidence" value="ECO:0007669"/>
    <property type="project" value="TreeGrafter"/>
</dbReference>
<evidence type="ECO:0000313" key="6">
    <source>
        <dbReference type="Proteomes" id="UP000292447"/>
    </source>
</evidence>
<keyword evidence="2" id="KW-0813">Transport</keyword>
<organism evidence="5 6">
    <name type="scientific">Metschnikowia aff. pulcherrima</name>
    <dbReference type="NCBI Taxonomy" id="2163413"/>
    <lineage>
        <taxon>Eukaryota</taxon>
        <taxon>Fungi</taxon>
        <taxon>Dikarya</taxon>
        <taxon>Ascomycota</taxon>
        <taxon>Saccharomycotina</taxon>
        <taxon>Pichiomycetes</taxon>
        <taxon>Metschnikowiaceae</taxon>
        <taxon>Metschnikowia</taxon>
    </lineage>
</organism>
<dbReference type="InterPro" id="IPR038132">
    <property type="entry name" value="Vps16_C_sf"/>
</dbReference>
<protein>
    <recommendedName>
        <fullName evidence="2">Probable vacuolar protein sorting-associated protein 16 homolog</fullName>
    </recommendedName>
</protein>
<dbReference type="InterPro" id="IPR006925">
    <property type="entry name" value="Vps16_C"/>
</dbReference>
<dbReference type="EMBL" id="CP034462">
    <property type="protein sequence ID" value="QBM91021.1"/>
    <property type="molecule type" value="Genomic_DNA"/>
</dbReference>
<dbReference type="Gene3D" id="1.10.150.780">
    <property type="entry name" value="Vps16, C-terminal region"/>
    <property type="match status" value="1"/>
</dbReference>
<dbReference type="Pfam" id="PF04840">
    <property type="entry name" value="Vps16_C"/>
    <property type="match status" value="1"/>
</dbReference>
<dbReference type="AlphaFoldDB" id="A0A4P6XXU1"/>
<evidence type="ECO:0000259" key="3">
    <source>
        <dbReference type="Pfam" id="PF04840"/>
    </source>
</evidence>
<keyword evidence="2" id="KW-0653">Protein transport</keyword>
<dbReference type="STRING" id="2163413.A0A4P6XXU1"/>
<dbReference type="GO" id="GO:0005768">
    <property type="term" value="C:endosome"/>
    <property type="evidence" value="ECO:0007669"/>
    <property type="project" value="TreeGrafter"/>
</dbReference>
<keyword evidence="6" id="KW-1185">Reference proteome</keyword>
<reference evidence="6" key="1">
    <citation type="submission" date="2019-03" db="EMBL/GenBank/DDBJ databases">
        <title>Snf2 controls pulcherriminic acid biosynthesis and connects pigmentation and antifungal activity of the yeast Metschnikowia pulcherrima.</title>
        <authorList>
            <person name="Gore-Lloyd D."/>
            <person name="Sumann I."/>
            <person name="Brachmann A.O."/>
            <person name="Schneeberger K."/>
            <person name="Ortiz-Merino R.A."/>
            <person name="Moreno-Beltran M."/>
            <person name="Schlaefli M."/>
            <person name="Kirner P."/>
            <person name="Santos Kron A."/>
            <person name="Wolfe K.H."/>
            <person name="Piel J."/>
            <person name="Ahrens C.H."/>
            <person name="Henk D."/>
            <person name="Freimoser F.M."/>
        </authorList>
    </citation>
    <scope>NUCLEOTIDE SEQUENCE [LARGE SCALE GENOMIC DNA]</scope>
    <source>
        <strain evidence="6">APC 1.2</strain>
    </source>
</reference>
<feature type="domain" description="Vps16 N-terminal" evidence="4">
    <location>
        <begin position="7"/>
        <end position="134"/>
    </location>
</feature>
<sequence length="937" mass="106815">MSLLNPSLFWQQLQDVYYLIRTCYDELSWQLEDLYLNHKVALSANTTLLALASKFVPHPNVVTIYSLSGQKVWTLVYNSTGTLDHIVDFAFYGENLCVVLANSRIRVYTDFSGTFDEFSCVADMVQMNAANEAQNGAKFDKNAYRAVITNLEDGLTEEPRVVLAAAVWSRYLVLRYSDHVTFMDLLDYTNFEVPLPGLDPAKTHAWSLVAATDTHLRWLLGYDQTIYSVQCDLLENTYTFTNEQLTDGPFEKMLCSANGKLVLLLNAKTGRIFVTTTQFDKMLLEYDTSNELSVPYMMEWAGNDAIVLSLRDEIKLIGPGQQLVSFFYDIEQEDLEFDNMGRVELALTIPIIKTQIDGLTIITRNKIEFLSRVPAASVNVFLVGSTHAAAVLLDCVEQLSHHASKADLNISLLTAEGLLVDAIDGCLHAALEEFLPDLQKALMKAASFGKVYVENGYNADKYLRVLNTLKVFNQLRLPEVGLFLTNSQASDIGWPTIIEMLLSRSLYVLALSIVEILDLKDCKPPIFVHWCCGKIRAERDLDDIELFRIVLKRLLAASDHKGPVRNYNSAQPIFDVALQEGRLDLCKLLVNLEPLAPVKIKQLLRIDEVDLALIKCFQTCDYDLCVWMLRHLKQTLSAVEFQRVLNQNEMVEVINGGSIQELLKDEEIRHLFRENLFISGDLIGNFWLQLTAKHDKKLLEEYHKSKGESTELNLLQLKSYQTRKFDYSDPLAYAEIYDRKKRDLTRLAQNKKLKQMVQLELDTLELRFRLSNTFQQSFFEETSVVDMVKRLIKMHQLKPAAKVIREFKLSQEMLWNLVLETYCQMGEFERLNKFISDASGNGPILKSPIGFETIVETCLAYKCPPQYVSAYISQCLETAYPQKVEYYVRNGDMSMAAEEAYRNRDETLLRSVQRSLSPEDADVLDAIQSYLNKLGAA</sequence>
<feature type="domain" description="Vps16 N-terminal" evidence="4">
    <location>
        <begin position="251"/>
        <end position="463"/>
    </location>
</feature>
<dbReference type="SUPFAM" id="SSF101908">
    <property type="entry name" value="Putative isomerase YbhE"/>
    <property type="match status" value="1"/>
</dbReference>
<dbReference type="PIRSF" id="PIRSF007949">
    <property type="entry name" value="VPS16"/>
    <property type="match status" value="1"/>
</dbReference>
<proteinExistence type="inferred from homology"/>
<name>A0A4P6XXU1_9ASCO</name>
<evidence type="ECO:0000313" key="5">
    <source>
        <dbReference type="EMBL" id="QBM91021.1"/>
    </source>
</evidence>
<dbReference type="InterPro" id="IPR006926">
    <property type="entry name" value="Vps16_N"/>
</dbReference>
<dbReference type="GO" id="GO:0016197">
    <property type="term" value="P:endosomal transport"/>
    <property type="evidence" value="ECO:0007669"/>
    <property type="project" value="TreeGrafter"/>
</dbReference>
<dbReference type="GO" id="GO:0042144">
    <property type="term" value="P:vacuole fusion, non-autophagic"/>
    <property type="evidence" value="ECO:0007669"/>
    <property type="project" value="TreeGrafter"/>
</dbReference>
<feature type="domain" description="Vps16 C-terminal" evidence="3">
    <location>
        <begin position="573"/>
        <end position="929"/>
    </location>
</feature>
<dbReference type="PANTHER" id="PTHR12811">
    <property type="entry name" value="VACUOLAR PROTEIN SORTING VPS16"/>
    <property type="match status" value="1"/>
</dbReference>
<dbReference type="PANTHER" id="PTHR12811:SF0">
    <property type="entry name" value="VACUOLAR PROTEIN SORTING-ASSOCIATED PROTEIN 16 HOMOLOG"/>
    <property type="match status" value="1"/>
</dbReference>
<comment type="similarity">
    <text evidence="1 2">Belongs to the VPS16 family.</text>
</comment>
<comment type="function">
    <text evidence="2">Essential for vacuolar protein sorting. Required for vacuole biogenesis, stability and to maintain vacuole morphology.</text>
</comment>
<evidence type="ECO:0000256" key="1">
    <source>
        <dbReference type="ARBA" id="ARBA00009250"/>
    </source>
</evidence>
<accession>A0A4P6XXU1</accession>